<reference evidence="1 2" key="1">
    <citation type="submission" date="2020-07" db="EMBL/GenBank/DDBJ databases">
        <title>Sequencing the genomes of 1000 actinobacteria strains.</title>
        <authorList>
            <person name="Klenk H.-P."/>
        </authorList>
    </citation>
    <scope>NUCLEOTIDE SEQUENCE [LARGE SCALE GENOMIC DNA]</scope>
    <source>
        <strain evidence="1 2">DSM 19082</strain>
    </source>
</reference>
<evidence type="ECO:0000313" key="2">
    <source>
        <dbReference type="Proteomes" id="UP000582231"/>
    </source>
</evidence>
<dbReference type="EMBL" id="JACCBF010000001">
    <property type="protein sequence ID" value="NYD29466.1"/>
    <property type="molecule type" value="Genomic_DNA"/>
</dbReference>
<gene>
    <name evidence="1" type="ORF">BJ958_001012</name>
</gene>
<dbReference type="RefSeq" id="WP_179725837.1">
    <property type="nucleotide sequence ID" value="NZ_BAABEF010000001.1"/>
</dbReference>
<comment type="caution">
    <text evidence="1">The sequence shown here is derived from an EMBL/GenBank/DDBJ whole genome shotgun (WGS) entry which is preliminary data.</text>
</comment>
<keyword evidence="2" id="KW-1185">Reference proteome</keyword>
<proteinExistence type="predicted"/>
<dbReference type="Proteomes" id="UP000582231">
    <property type="component" value="Unassembled WGS sequence"/>
</dbReference>
<name>A0A852RJF6_9ACTN</name>
<protein>
    <submittedName>
        <fullName evidence="1">Uncharacterized protein</fullName>
    </submittedName>
</protein>
<dbReference type="AlphaFoldDB" id="A0A852RJF6"/>
<organism evidence="1 2">
    <name type="scientific">Nocardioides kongjuensis</name>
    <dbReference type="NCBI Taxonomy" id="349522"/>
    <lineage>
        <taxon>Bacteria</taxon>
        <taxon>Bacillati</taxon>
        <taxon>Actinomycetota</taxon>
        <taxon>Actinomycetes</taxon>
        <taxon>Propionibacteriales</taxon>
        <taxon>Nocardioidaceae</taxon>
        <taxon>Nocardioides</taxon>
    </lineage>
</organism>
<evidence type="ECO:0000313" key="1">
    <source>
        <dbReference type="EMBL" id="NYD29466.1"/>
    </source>
</evidence>
<accession>A0A852RJF6</accession>
<sequence length="86" mass="9581">MERDEEQDEHRAQLDRLRFVQAVAEHATQVVALITRARSVDEAVVTVARLLDVDEVTVMSGLAQFNLLALTRPATERRAALLAEPS</sequence>